<dbReference type="AlphaFoldDB" id="A0A2H0WMK3"/>
<comment type="caution">
    <text evidence="1">The sequence shown here is derived from an EMBL/GenBank/DDBJ whole genome shotgun (WGS) entry which is preliminary data.</text>
</comment>
<organism evidence="1 2">
    <name type="scientific">Candidatus Shapirobacteria bacterium CG09_land_8_20_14_0_10_47_13</name>
    <dbReference type="NCBI Taxonomy" id="1974481"/>
    <lineage>
        <taxon>Bacteria</taxon>
        <taxon>Candidatus Shapironibacteriota</taxon>
    </lineage>
</organism>
<dbReference type="EMBL" id="PEZJ01000025">
    <property type="protein sequence ID" value="PIS13835.1"/>
    <property type="molecule type" value="Genomic_DNA"/>
</dbReference>
<sequence>MTPEEIFNRQVWEILQDIQEEILATEVGKPVKYRIPNAMGVGVIQPDRRIKILYKLQEKKAFEIQRNAEGVRIGRSDLFYLIINPLKFNDLYEEFRQKSDSKDEIHEEIIKKQKAEQALRPTSFTPGSILPVNTSAEEVIKSFSPRSRFFVLMVIRGILRLTDFSPDGKIHYQTQSPPGQLLIQERMLLDKLSVMGLLSHYGEDGIFGIVTLGNINVEILREVESNLTNAGKQSTVKPTSMANDSLDRRGLEKKWDVLQTIWSSYEASSRVGSILVPIAALTIKGRSPEEIDQIIEGLRRSGCFAEWERKDRWYNLEKLDHGTLSETHDKIGKEYKELAEKYQNERSLTNNVSAAPKFNYKITYESREILINGKPIARPNFDGENDLVFNYLILNPNQKFTRKQIEEAVKSKLRKSLSKIVENLGFKKDLRKIFFNVSSSSIQFNNPVSTSLKLDLN</sequence>
<dbReference type="Proteomes" id="UP000230033">
    <property type="component" value="Unassembled WGS sequence"/>
</dbReference>
<proteinExistence type="predicted"/>
<protein>
    <submittedName>
        <fullName evidence="1">Uncharacterized protein</fullName>
    </submittedName>
</protein>
<name>A0A2H0WMK3_9BACT</name>
<accession>A0A2H0WMK3</accession>
<gene>
    <name evidence="1" type="ORF">COT65_01935</name>
</gene>
<evidence type="ECO:0000313" key="2">
    <source>
        <dbReference type="Proteomes" id="UP000230033"/>
    </source>
</evidence>
<evidence type="ECO:0000313" key="1">
    <source>
        <dbReference type="EMBL" id="PIS13835.1"/>
    </source>
</evidence>
<reference evidence="2" key="1">
    <citation type="submission" date="2017-09" db="EMBL/GenBank/DDBJ databases">
        <title>Depth-based differentiation of microbial function through sediment-hosted aquifers and enrichment of novel symbionts in the deep terrestrial subsurface.</title>
        <authorList>
            <person name="Probst A.J."/>
            <person name="Ladd B."/>
            <person name="Jarett J.K."/>
            <person name="Geller-Mcgrath D.E."/>
            <person name="Sieber C.M.K."/>
            <person name="Emerson J.B."/>
            <person name="Anantharaman K."/>
            <person name="Thomas B.C."/>
            <person name="Malmstrom R."/>
            <person name="Stieglmeier M."/>
            <person name="Klingl A."/>
            <person name="Woyke T."/>
            <person name="Ryan C.M."/>
            <person name="Banfield J.F."/>
        </authorList>
    </citation>
    <scope>NUCLEOTIDE SEQUENCE [LARGE SCALE GENOMIC DNA]</scope>
</reference>